<keyword evidence="5 7" id="KW-0520">NAD</keyword>
<evidence type="ECO:0000256" key="2">
    <source>
        <dbReference type="ARBA" id="ARBA00006054"/>
    </source>
</evidence>
<evidence type="ECO:0000313" key="11">
    <source>
        <dbReference type="Proteomes" id="UP000308549"/>
    </source>
</evidence>
<comment type="similarity">
    <text evidence="2">Belongs to the LDH/MDH superfamily. LDH family.</text>
</comment>
<dbReference type="Gene3D" id="3.40.50.720">
    <property type="entry name" value="NAD(P)-binding Rossmann-like Domain"/>
    <property type="match status" value="1"/>
</dbReference>
<dbReference type="InterPro" id="IPR036291">
    <property type="entry name" value="NAD(P)-bd_dom_sf"/>
</dbReference>
<dbReference type="GO" id="GO:0006089">
    <property type="term" value="P:lactate metabolic process"/>
    <property type="evidence" value="ECO:0007669"/>
    <property type="project" value="TreeGrafter"/>
</dbReference>
<protein>
    <recommendedName>
        <fullName evidence="3 7">L-lactate dehydrogenase</fullName>
        <ecNumber evidence="3 7">1.1.1.27</ecNumber>
    </recommendedName>
</protein>
<dbReference type="Pfam" id="PF19270">
    <property type="entry name" value="FBO_C"/>
    <property type="match status" value="1"/>
</dbReference>
<evidence type="ECO:0000256" key="6">
    <source>
        <dbReference type="ARBA" id="ARBA00049258"/>
    </source>
</evidence>
<dbReference type="PRINTS" id="PR00086">
    <property type="entry name" value="LLDHDRGNASE"/>
</dbReference>
<proteinExistence type="inferred from homology"/>
<dbReference type="PANTHER" id="PTHR43128:SF16">
    <property type="entry name" value="L-LACTATE DEHYDROGENASE"/>
    <property type="match status" value="1"/>
</dbReference>
<reference evidence="10 11" key="1">
    <citation type="submission" date="2017-03" db="EMBL/GenBank/DDBJ databases">
        <title>Genomes of endolithic fungi from Antarctica.</title>
        <authorList>
            <person name="Coleine C."/>
            <person name="Masonjones S."/>
            <person name="Stajich J.E."/>
        </authorList>
    </citation>
    <scope>NUCLEOTIDE SEQUENCE [LARGE SCALE GENOMIC DNA]</scope>
    <source>
        <strain evidence="10 11">CCFEE 6315</strain>
    </source>
</reference>
<comment type="catalytic activity">
    <reaction evidence="6 7">
        <text>(S)-lactate + NAD(+) = pyruvate + NADH + H(+)</text>
        <dbReference type="Rhea" id="RHEA:23444"/>
        <dbReference type="ChEBI" id="CHEBI:15361"/>
        <dbReference type="ChEBI" id="CHEBI:15378"/>
        <dbReference type="ChEBI" id="CHEBI:16651"/>
        <dbReference type="ChEBI" id="CHEBI:57540"/>
        <dbReference type="ChEBI" id="CHEBI:57945"/>
        <dbReference type="EC" id="1.1.1.27"/>
    </reaction>
</comment>
<dbReference type="PANTHER" id="PTHR43128">
    <property type="entry name" value="L-2-HYDROXYCARBOXYLATE DEHYDROGENASE (NAD(P)(+))"/>
    <property type="match status" value="1"/>
</dbReference>
<dbReference type="InterPro" id="IPR015955">
    <property type="entry name" value="Lactate_DH/Glyco_Ohase_4_C"/>
</dbReference>
<dbReference type="AlphaFoldDB" id="A0A4U0U0M4"/>
<dbReference type="InterPro" id="IPR022383">
    <property type="entry name" value="Lactate/malate_DH_C"/>
</dbReference>
<keyword evidence="11" id="KW-1185">Reference proteome</keyword>
<dbReference type="InterPro" id="IPR001810">
    <property type="entry name" value="F-box_dom"/>
</dbReference>
<sequence length="937" mass="103319">MNDSAQGAEAELEAFRRQWQEEVSSRNKKPVASTSSRRKDETREHSKNYTAQPPSAAGASATRRKEVTDYSEEVEPKAYHDLPDKEEQFKLGVEGQGHDRRQPQEPHSALEHYERAVEKETQGHLGDSIQHYRRAFKSQLDDGVHEAYKRKYFPPSSFIKPKAANPNPSNASVTVPNTAHHSLHGSMSALPATLKELVEEFSTLRIEAPPPATDASPPERSLLGELPEEILSQIMMDLAVKDVASFARLSQVCKRLAYLVLTEDAIWKRVATGAEYGFAAMLYDFVCDVQGFPLEANDEIARYLASDDNLNVEDYDELSTAVPTPEERALAFSALTERLLHTTYASSWRQLFRARPRVRFNGCYISTVNYARAGATSTNTLTWGAPVHVVTYFRYLRFFRDGTAISLLTTTEPADVVHHLTKENLHDHHRTGALPSSVMRDALRGRWRLSGPFSTPGKDLATTRSSSFSQDAEAEGDVHIETEGVVPKYTYRMQLALSHAGKGARNNKLAWKGFWSHNRLTDDWVQYALFTLVRSLVRYKSKYRCTWTARGFEWDLRDLFYRHSGIGKASNLSSANERIAPHLIRTLLTANHAIRVESTVVKSGLVEDVGAVVSDWLATASFIPPVLHVFDTASRIAIIGAGSVGSTIAYTLLTNPVASEILLVDPQEQFRDAQVQDLSDATYHGNTSTLVRAGTHKEAGQCDIVVITAGAKQKQGESRTDLIGRNQSILRSVVDDMKPFNETTVLLLIANPVDILTHFAFKYSGLPKEQVIGSGTFLDSARLRGALAAKVGVSASSIDAYVLGEHGNSQVAAWSCVAIAGVPLDQFPGAEQIDRDAVSEDTKQKASTIIDSKGATVFGIGSVTASICKSILFDQRNIRPVSHYQEDMQVCLSKPAVLGRKGVASTVQLPISSSENEALLQSASEMRKIVGESERSK</sequence>
<dbReference type="Proteomes" id="UP000308549">
    <property type="component" value="Unassembled WGS sequence"/>
</dbReference>
<evidence type="ECO:0000256" key="7">
    <source>
        <dbReference type="RuleBase" id="RU000496"/>
    </source>
</evidence>
<comment type="pathway">
    <text evidence="1 7">Fermentation; pyruvate fermentation to lactate; (S)-lactate from pyruvate: step 1/1.</text>
</comment>
<dbReference type="InterPro" id="IPR001236">
    <property type="entry name" value="Lactate/malate_DH_N"/>
</dbReference>
<dbReference type="EC" id="1.1.1.27" evidence="3 7"/>
<gene>
    <name evidence="10" type="ORF">B0A50_04068</name>
</gene>
<dbReference type="NCBIfam" id="TIGR01771">
    <property type="entry name" value="L-LDH-NAD"/>
    <property type="match status" value="1"/>
</dbReference>
<evidence type="ECO:0000256" key="5">
    <source>
        <dbReference type="ARBA" id="ARBA00023027"/>
    </source>
</evidence>
<dbReference type="InterPro" id="IPR011304">
    <property type="entry name" value="L-lactate_DH"/>
</dbReference>
<feature type="compositionally biased region" description="Basic and acidic residues" evidence="8">
    <location>
        <begin position="37"/>
        <end position="47"/>
    </location>
</feature>
<dbReference type="EMBL" id="NAJL01000020">
    <property type="protein sequence ID" value="TKA28002.1"/>
    <property type="molecule type" value="Genomic_DNA"/>
</dbReference>
<dbReference type="Gene3D" id="1.20.1280.50">
    <property type="match status" value="1"/>
</dbReference>
<evidence type="ECO:0000256" key="1">
    <source>
        <dbReference type="ARBA" id="ARBA00004843"/>
    </source>
</evidence>
<dbReference type="InterPro" id="IPR001557">
    <property type="entry name" value="L-lactate/malate_DH"/>
</dbReference>
<dbReference type="SUPFAM" id="SSF81383">
    <property type="entry name" value="F-box domain"/>
    <property type="match status" value="1"/>
</dbReference>
<evidence type="ECO:0000256" key="8">
    <source>
        <dbReference type="SAM" id="MobiDB-lite"/>
    </source>
</evidence>
<dbReference type="Pfam" id="PF00056">
    <property type="entry name" value="Ldh_1_N"/>
    <property type="match status" value="1"/>
</dbReference>
<dbReference type="GO" id="GO:0004459">
    <property type="term" value="F:L-lactate dehydrogenase (NAD+) activity"/>
    <property type="evidence" value="ECO:0007669"/>
    <property type="project" value="UniProtKB-EC"/>
</dbReference>
<organism evidence="10 11">
    <name type="scientific">Salinomyces thailandicus</name>
    <dbReference type="NCBI Taxonomy" id="706561"/>
    <lineage>
        <taxon>Eukaryota</taxon>
        <taxon>Fungi</taxon>
        <taxon>Dikarya</taxon>
        <taxon>Ascomycota</taxon>
        <taxon>Pezizomycotina</taxon>
        <taxon>Dothideomycetes</taxon>
        <taxon>Dothideomycetidae</taxon>
        <taxon>Mycosphaerellales</taxon>
        <taxon>Teratosphaeriaceae</taxon>
        <taxon>Salinomyces</taxon>
    </lineage>
</organism>
<dbReference type="Pfam" id="PF12937">
    <property type="entry name" value="F-box-like"/>
    <property type="match status" value="1"/>
</dbReference>
<evidence type="ECO:0000313" key="10">
    <source>
        <dbReference type="EMBL" id="TKA28002.1"/>
    </source>
</evidence>
<dbReference type="Pfam" id="PF02866">
    <property type="entry name" value="Ldh_1_C"/>
    <property type="match status" value="1"/>
</dbReference>
<dbReference type="InterPro" id="IPR036047">
    <property type="entry name" value="F-box-like_dom_sf"/>
</dbReference>
<dbReference type="PROSITE" id="PS00064">
    <property type="entry name" value="L_LDH"/>
    <property type="match status" value="1"/>
</dbReference>
<feature type="region of interest" description="Disordered" evidence="8">
    <location>
        <begin position="1"/>
        <end position="109"/>
    </location>
</feature>
<comment type="caution">
    <text evidence="10">The sequence shown here is derived from an EMBL/GenBank/DDBJ whole genome shotgun (WGS) entry which is preliminary data.</text>
</comment>
<dbReference type="SUPFAM" id="SSF51735">
    <property type="entry name" value="NAD(P)-binding Rossmann-fold domains"/>
    <property type="match status" value="1"/>
</dbReference>
<feature type="compositionally biased region" description="Basic and acidic residues" evidence="8">
    <location>
        <begin position="13"/>
        <end position="25"/>
    </location>
</feature>
<accession>A0A4U0U0M4</accession>
<feature type="compositionally biased region" description="Basic and acidic residues" evidence="8">
    <location>
        <begin position="63"/>
        <end position="89"/>
    </location>
</feature>
<feature type="domain" description="F-box" evidence="9">
    <location>
        <begin position="220"/>
        <end position="270"/>
    </location>
</feature>
<name>A0A4U0U0M4_9PEZI</name>
<dbReference type="InterPro" id="IPR018177">
    <property type="entry name" value="L-lactate_DH_AS"/>
</dbReference>
<dbReference type="Gene3D" id="3.90.110.10">
    <property type="entry name" value="Lactate dehydrogenase/glycoside hydrolase, family 4, C-terminal"/>
    <property type="match status" value="1"/>
</dbReference>
<dbReference type="UniPathway" id="UPA00554">
    <property type="reaction ID" value="UER00611"/>
</dbReference>
<dbReference type="PROSITE" id="PS50181">
    <property type="entry name" value="FBOX"/>
    <property type="match status" value="1"/>
</dbReference>
<evidence type="ECO:0000259" key="9">
    <source>
        <dbReference type="PROSITE" id="PS50181"/>
    </source>
</evidence>
<evidence type="ECO:0000256" key="4">
    <source>
        <dbReference type="ARBA" id="ARBA00023002"/>
    </source>
</evidence>
<dbReference type="GO" id="GO:0005737">
    <property type="term" value="C:cytoplasm"/>
    <property type="evidence" value="ECO:0007669"/>
    <property type="project" value="InterPro"/>
</dbReference>
<dbReference type="SUPFAM" id="SSF56327">
    <property type="entry name" value="LDH C-terminal domain-like"/>
    <property type="match status" value="1"/>
</dbReference>
<dbReference type="OrthoDB" id="2117972at2759"/>
<evidence type="ECO:0000256" key="3">
    <source>
        <dbReference type="ARBA" id="ARBA00012967"/>
    </source>
</evidence>
<feature type="compositionally biased region" description="Basic and acidic residues" evidence="8">
    <location>
        <begin position="96"/>
        <end position="109"/>
    </location>
</feature>
<keyword evidence="4 7" id="KW-0560">Oxidoreductase</keyword>
<dbReference type="InterPro" id="IPR045464">
    <property type="entry name" value="Hrt3/FBXO9_C"/>
</dbReference>
<dbReference type="CDD" id="cd00300">
    <property type="entry name" value="LDH_like"/>
    <property type="match status" value="1"/>
</dbReference>